<dbReference type="InterPro" id="IPR014284">
    <property type="entry name" value="RNA_pol_sigma-70_dom"/>
</dbReference>
<dbReference type="SUPFAM" id="SSF88946">
    <property type="entry name" value="Sigma2 domain of RNA polymerase sigma factors"/>
    <property type="match status" value="1"/>
</dbReference>
<dbReference type="InterPro" id="IPR036388">
    <property type="entry name" value="WH-like_DNA-bd_sf"/>
</dbReference>
<dbReference type="RefSeq" id="WP_158871282.1">
    <property type="nucleotide sequence ID" value="NZ_CP046401.1"/>
</dbReference>
<dbReference type="SUPFAM" id="SSF88659">
    <property type="entry name" value="Sigma3 and sigma4 domains of RNA polymerase sigma factors"/>
    <property type="match status" value="1"/>
</dbReference>
<dbReference type="GO" id="GO:0003677">
    <property type="term" value="F:DNA binding"/>
    <property type="evidence" value="ECO:0007669"/>
    <property type="project" value="InterPro"/>
</dbReference>
<keyword evidence="3" id="KW-0731">Sigma factor</keyword>
<dbReference type="InterPro" id="IPR014327">
    <property type="entry name" value="RNA_pol_sigma70_bacteroid"/>
</dbReference>
<dbReference type="PANTHER" id="PTHR43133:SF46">
    <property type="entry name" value="RNA POLYMERASE SIGMA-70 FACTOR ECF SUBFAMILY"/>
    <property type="match status" value="1"/>
</dbReference>
<name>A0A6I6KB40_9BACT</name>
<evidence type="ECO:0000313" key="7">
    <source>
        <dbReference type="EMBL" id="QGY47424.1"/>
    </source>
</evidence>
<comment type="similarity">
    <text evidence="1">Belongs to the sigma-70 factor family. ECF subfamily.</text>
</comment>
<evidence type="ECO:0000256" key="1">
    <source>
        <dbReference type="ARBA" id="ARBA00010641"/>
    </source>
</evidence>
<dbReference type="NCBIfam" id="TIGR02985">
    <property type="entry name" value="Sig70_bacteroi1"/>
    <property type="match status" value="1"/>
</dbReference>
<dbReference type="Pfam" id="PF08281">
    <property type="entry name" value="Sigma70_r4_2"/>
    <property type="match status" value="1"/>
</dbReference>
<keyword evidence="2" id="KW-0805">Transcription regulation</keyword>
<proteinExistence type="inferred from homology"/>
<keyword evidence="8" id="KW-1185">Reference proteome</keyword>
<protein>
    <submittedName>
        <fullName evidence="7">RNA polymerase sigma-70 factor</fullName>
    </submittedName>
</protein>
<dbReference type="InterPro" id="IPR013249">
    <property type="entry name" value="RNA_pol_sigma70_r4_t2"/>
</dbReference>
<evidence type="ECO:0000259" key="5">
    <source>
        <dbReference type="Pfam" id="PF04542"/>
    </source>
</evidence>
<dbReference type="EMBL" id="CP046401">
    <property type="protein sequence ID" value="QGY47424.1"/>
    <property type="molecule type" value="Genomic_DNA"/>
</dbReference>
<dbReference type="InterPro" id="IPR039425">
    <property type="entry name" value="RNA_pol_sigma-70-like"/>
</dbReference>
<dbReference type="InterPro" id="IPR013325">
    <property type="entry name" value="RNA_pol_sigma_r2"/>
</dbReference>
<dbReference type="PANTHER" id="PTHR43133">
    <property type="entry name" value="RNA POLYMERASE ECF-TYPE SIGMA FACTO"/>
    <property type="match status" value="1"/>
</dbReference>
<gene>
    <name evidence="7" type="ORF">GM418_28280</name>
</gene>
<evidence type="ECO:0000259" key="6">
    <source>
        <dbReference type="Pfam" id="PF08281"/>
    </source>
</evidence>
<dbReference type="Gene3D" id="1.10.10.10">
    <property type="entry name" value="Winged helix-like DNA-binding domain superfamily/Winged helix DNA-binding domain"/>
    <property type="match status" value="1"/>
</dbReference>
<dbReference type="InterPro" id="IPR013324">
    <property type="entry name" value="RNA_pol_sigma_r3/r4-like"/>
</dbReference>
<dbReference type="Gene3D" id="1.10.1740.10">
    <property type="match status" value="1"/>
</dbReference>
<dbReference type="NCBIfam" id="TIGR02937">
    <property type="entry name" value="sigma70-ECF"/>
    <property type="match status" value="1"/>
</dbReference>
<evidence type="ECO:0000313" key="8">
    <source>
        <dbReference type="Proteomes" id="UP000428260"/>
    </source>
</evidence>
<feature type="domain" description="RNA polymerase sigma-70 region 2" evidence="5">
    <location>
        <begin position="22"/>
        <end position="82"/>
    </location>
</feature>
<dbReference type="GO" id="GO:0016987">
    <property type="term" value="F:sigma factor activity"/>
    <property type="evidence" value="ECO:0007669"/>
    <property type="project" value="UniProtKB-KW"/>
</dbReference>
<evidence type="ECO:0000256" key="4">
    <source>
        <dbReference type="ARBA" id="ARBA00023163"/>
    </source>
</evidence>
<evidence type="ECO:0000256" key="2">
    <source>
        <dbReference type="ARBA" id="ARBA00023015"/>
    </source>
</evidence>
<sequence>MDEDREKYNLKESQSVLLEHIFRQMYAPLFFYALKFVESEEVAKDLVQDAFLNILKQKEKKIDNLKAFLYRSVRNNCLNYLEHLRVEREFKAAEIERSAREIQFYDTHQTLVEKEWHQDLKKAVDELPDKYRIPFKMSRFEELKNKEIAEKLQLPVRTVETQIYRAMVILREKFKNKVLTLFLGFFSKK</sequence>
<dbReference type="InterPro" id="IPR007627">
    <property type="entry name" value="RNA_pol_sigma70_r2"/>
</dbReference>
<evidence type="ECO:0000256" key="3">
    <source>
        <dbReference type="ARBA" id="ARBA00023082"/>
    </source>
</evidence>
<accession>A0A6I6KB40</accession>
<dbReference type="GO" id="GO:0006352">
    <property type="term" value="P:DNA-templated transcription initiation"/>
    <property type="evidence" value="ECO:0007669"/>
    <property type="project" value="InterPro"/>
</dbReference>
<organism evidence="7 8">
    <name type="scientific">Maribellus comscasis</name>
    <dbReference type="NCBI Taxonomy" id="2681766"/>
    <lineage>
        <taxon>Bacteria</taxon>
        <taxon>Pseudomonadati</taxon>
        <taxon>Bacteroidota</taxon>
        <taxon>Bacteroidia</taxon>
        <taxon>Marinilabiliales</taxon>
        <taxon>Prolixibacteraceae</taxon>
        <taxon>Maribellus</taxon>
    </lineage>
</organism>
<keyword evidence="4" id="KW-0804">Transcription</keyword>
<dbReference type="AlphaFoldDB" id="A0A6I6KB40"/>
<feature type="domain" description="RNA polymerase sigma factor 70 region 4 type 2" evidence="6">
    <location>
        <begin position="118"/>
        <end position="167"/>
    </location>
</feature>
<reference evidence="7 8" key="1">
    <citation type="submission" date="2019-11" db="EMBL/GenBank/DDBJ databases">
        <authorList>
            <person name="Zheng R.K."/>
            <person name="Sun C.M."/>
        </authorList>
    </citation>
    <scope>NUCLEOTIDE SEQUENCE [LARGE SCALE GENOMIC DNA]</scope>
    <source>
        <strain evidence="7 8">WC007</strain>
    </source>
</reference>
<dbReference type="KEGG" id="mcos:GM418_28280"/>
<dbReference type="Proteomes" id="UP000428260">
    <property type="component" value="Chromosome"/>
</dbReference>
<dbReference type="Pfam" id="PF04542">
    <property type="entry name" value="Sigma70_r2"/>
    <property type="match status" value="1"/>
</dbReference>